<dbReference type="InterPro" id="IPR004568">
    <property type="entry name" value="Ppantetheine-prot_Trfase_dom"/>
</dbReference>
<protein>
    <submittedName>
        <fullName evidence="10">Aste57867_11756 protein</fullName>
    </submittedName>
</protein>
<evidence type="ECO:0000256" key="4">
    <source>
        <dbReference type="ARBA" id="ARBA00022857"/>
    </source>
</evidence>
<dbReference type="EMBL" id="CAADRA010005327">
    <property type="protein sequence ID" value="VFT88612.1"/>
    <property type="molecule type" value="Genomic_DNA"/>
</dbReference>
<dbReference type="GO" id="GO:0000287">
    <property type="term" value="F:magnesium ion binding"/>
    <property type="evidence" value="ECO:0007669"/>
    <property type="project" value="InterPro"/>
</dbReference>
<dbReference type="AlphaFoldDB" id="A0A485KTW1"/>
<keyword evidence="5" id="KW-0560">Oxidoreductase</keyword>
<keyword evidence="11" id="KW-1185">Reference proteome</keyword>
<dbReference type="Gene3D" id="3.90.470.20">
    <property type="entry name" value="4'-phosphopantetheinyl transferase domain"/>
    <property type="match status" value="1"/>
</dbReference>
<evidence type="ECO:0000256" key="3">
    <source>
        <dbReference type="ARBA" id="ARBA00022842"/>
    </source>
</evidence>
<evidence type="ECO:0000256" key="5">
    <source>
        <dbReference type="ARBA" id="ARBA00023002"/>
    </source>
</evidence>
<dbReference type="NCBIfam" id="TIGR00556">
    <property type="entry name" value="pantethn_trn"/>
    <property type="match status" value="1"/>
</dbReference>
<gene>
    <name evidence="10" type="primary">Aste57867_11756</name>
    <name evidence="9" type="ORF">As57867_011711</name>
    <name evidence="10" type="ORF">ASTE57867_11756</name>
</gene>
<dbReference type="Pfam" id="PF01648">
    <property type="entry name" value="ACPS"/>
    <property type="match status" value="1"/>
</dbReference>
<feature type="domain" description="Ketosynthase family 3 (KS3)" evidence="8">
    <location>
        <begin position="1"/>
        <end position="166"/>
    </location>
</feature>
<dbReference type="InterPro" id="IPR037143">
    <property type="entry name" value="4-PPantetheinyl_Trfase_dom_sf"/>
</dbReference>
<keyword evidence="2" id="KW-0479">Metal-binding</keyword>
<reference evidence="9" key="2">
    <citation type="submission" date="2019-06" db="EMBL/GenBank/DDBJ databases">
        <title>Genomics analysis of Aphanomyces spp. identifies a new class of oomycete effector associated with host adaptation.</title>
        <authorList>
            <person name="Gaulin E."/>
        </authorList>
    </citation>
    <scope>NUCLEOTIDE SEQUENCE</scope>
    <source>
        <strain evidence="9">CBS 578.67</strain>
    </source>
</reference>
<dbReference type="GO" id="GO:0008897">
    <property type="term" value="F:holo-[acyl-carrier-protein] synthase activity"/>
    <property type="evidence" value="ECO:0007669"/>
    <property type="project" value="InterPro"/>
</dbReference>
<organism evidence="10 11">
    <name type="scientific">Aphanomyces stellatus</name>
    <dbReference type="NCBI Taxonomy" id="120398"/>
    <lineage>
        <taxon>Eukaryota</taxon>
        <taxon>Sar</taxon>
        <taxon>Stramenopiles</taxon>
        <taxon>Oomycota</taxon>
        <taxon>Saprolegniomycetes</taxon>
        <taxon>Saprolegniales</taxon>
        <taxon>Verrucalvaceae</taxon>
        <taxon>Aphanomyces</taxon>
    </lineage>
</organism>
<keyword evidence="1" id="KW-0808">Transferase</keyword>
<dbReference type="OrthoDB" id="104798at2759"/>
<dbReference type="SUPFAM" id="SSF53901">
    <property type="entry name" value="Thiolase-like"/>
    <property type="match status" value="1"/>
</dbReference>
<evidence type="ECO:0000256" key="6">
    <source>
        <dbReference type="ARBA" id="ARBA00048237"/>
    </source>
</evidence>
<evidence type="ECO:0000256" key="2">
    <source>
        <dbReference type="ARBA" id="ARBA00022723"/>
    </source>
</evidence>
<dbReference type="Proteomes" id="UP000332933">
    <property type="component" value="Unassembled WGS sequence"/>
</dbReference>
<dbReference type="PROSITE" id="PS52004">
    <property type="entry name" value="KS3_2"/>
    <property type="match status" value="1"/>
</dbReference>
<dbReference type="InterPro" id="IPR014031">
    <property type="entry name" value="Ketoacyl_synth_C"/>
</dbReference>
<dbReference type="GO" id="GO:0006633">
    <property type="term" value="P:fatty acid biosynthetic process"/>
    <property type="evidence" value="ECO:0007669"/>
    <property type="project" value="InterPro"/>
</dbReference>
<dbReference type="InterPro" id="IPR008278">
    <property type="entry name" value="4-PPantetheinyl_Trfase_dom"/>
</dbReference>
<evidence type="ECO:0000313" key="11">
    <source>
        <dbReference type="Proteomes" id="UP000332933"/>
    </source>
</evidence>
<accession>A0A485KTW1</accession>
<evidence type="ECO:0000313" key="10">
    <source>
        <dbReference type="EMBL" id="VFT88612.1"/>
    </source>
</evidence>
<dbReference type="GO" id="GO:0004316">
    <property type="term" value="F:3-oxoacyl-[acyl-carrier-protein] reductase (NADPH) activity"/>
    <property type="evidence" value="ECO:0007669"/>
    <property type="project" value="UniProtKB-EC"/>
</dbReference>
<keyword evidence="4" id="KW-0521">NADP</keyword>
<dbReference type="Pfam" id="PF02801">
    <property type="entry name" value="Ketoacyl-synt_C"/>
    <property type="match status" value="1"/>
</dbReference>
<sequence>MVNTLAAKKFKLAQTTWGNDYFKDDPSVSPLRGALDMWGLTVDDIRIASFHGTGTNGNDKNESQVTQSQLAHMGRSKGNPIMVVCQKHLTGHGKGSAAAWMLNGLIQSLHSGIVPGNSNMDNTSPELEKHDLLVYPNRSIQTDGIKAAMLKSFGFGQAGAEVLLIHPDYVLAALDRNEFDTYVAKREKRVVSTHQYMQNVMSNKHAMVRVKDHAPYSPANENAVLLNPLARATYNAQEKTWTFGDDLSGKAAVVRRPPLEGTQTATTTEPTSNLKTKNILEASLTESGAKLMMSSGQGLGIDVEPIATFANFATKQVFIARNFTASEIAYCHASPSPASSFAGRWAAKEAVIKAICNANPAAKITQGADAPLIDIEVGKATSGAPTVTLTGHALAAFQVSNLSSIKLSISHSGDYAVAQALAL</sequence>
<comment type="catalytic activity">
    <reaction evidence="6">
        <text>acetyl-CoA + n malonyl-CoA + 2n NADPH + 4n H(+) = a long-chain-acyl-CoA + n CoA + n CO2 + 2n NADP(+).</text>
        <dbReference type="EC" id="2.3.1.86"/>
    </reaction>
</comment>
<dbReference type="EMBL" id="VJMH01005306">
    <property type="protein sequence ID" value="KAF0697568.1"/>
    <property type="molecule type" value="Genomic_DNA"/>
</dbReference>
<dbReference type="InterPro" id="IPR016039">
    <property type="entry name" value="Thiolase-like"/>
</dbReference>
<name>A0A485KTW1_9STRA</name>
<reference evidence="10 11" key="1">
    <citation type="submission" date="2019-03" db="EMBL/GenBank/DDBJ databases">
        <authorList>
            <person name="Gaulin E."/>
            <person name="Dumas B."/>
        </authorList>
    </citation>
    <scope>NUCLEOTIDE SEQUENCE [LARGE SCALE GENOMIC DNA]</scope>
    <source>
        <strain evidence="10">CBS 568.67</strain>
    </source>
</reference>
<comment type="catalytic activity">
    <reaction evidence="7">
        <text>a (3R)-hydroxyacyl-[ACP] + NADP(+) = a 3-oxoacyl-[ACP] + NADPH + H(+)</text>
        <dbReference type="Rhea" id="RHEA:17397"/>
        <dbReference type="Rhea" id="RHEA-COMP:9916"/>
        <dbReference type="Rhea" id="RHEA-COMP:9945"/>
        <dbReference type="ChEBI" id="CHEBI:15378"/>
        <dbReference type="ChEBI" id="CHEBI:57783"/>
        <dbReference type="ChEBI" id="CHEBI:58349"/>
        <dbReference type="ChEBI" id="CHEBI:78776"/>
        <dbReference type="ChEBI" id="CHEBI:78827"/>
        <dbReference type="EC" id="1.1.1.100"/>
    </reaction>
</comment>
<proteinExistence type="predicted"/>
<dbReference type="GO" id="GO:0004321">
    <property type="term" value="F:fatty-acyl-CoA synthase activity"/>
    <property type="evidence" value="ECO:0007669"/>
    <property type="project" value="UniProtKB-EC"/>
</dbReference>
<dbReference type="Gene3D" id="3.40.47.10">
    <property type="match status" value="1"/>
</dbReference>
<evidence type="ECO:0000256" key="7">
    <source>
        <dbReference type="ARBA" id="ARBA00048508"/>
    </source>
</evidence>
<evidence type="ECO:0000259" key="8">
    <source>
        <dbReference type="PROSITE" id="PS52004"/>
    </source>
</evidence>
<evidence type="ECO:0000313" key="9">
    <source>
        <dbReference type="EMBL" id="KAF0697568.1"/>
    </source>
</evidence>
<dbReference type="InterPro" id="IPR020841">
    <property type="entry name" value="PKS_Beta-ketoAc_synthase_dom"/>
</dbReference>
<evidence type="ECO:0000256" key="1">
    <source>
        <dbReference type="ARBA" id="ARBA00022679"/>
    </source>
</evidence>
<keyword evidence="3" id="KW-0460">Magnesium</keyword>
<dbReference type="SUPFAM" id="SSF56214">
    <property type="entry name" value="4'-phosphopantetheinyl transferase"/>
    <property type="match status" value="1"/>
</dbReference>